<dbReference type="GO" id="GO:0016740">
    <property type="term" value="F:transferase activity"/>
    <property type="evidence" value="ECO:0007669"/>
    <property type="project" value="UniProtKB-KW"/>
</dbReference>
<feature type="domain" description="Rhodanese" evidence="2">
    <location>
        <begin position="20"/>
        <end position="137"/>
    </location>
</feature>
<dbReference type="Gene3D" id="3.40.250.10">
    <property type="entry name" value="Rhodanese-like domain"/>
    <property type="match status" value="1"/>
</dbReference>
<comment type="caution">
    <text evidence="3">The sequence shown here is derived from an EMBL/GenBank/DDBJ whole genome shotgun (WGS) entry which is preliminary data.</text>
</comment>
<dbReference type="NCBIfam" id="TIGR03167">
    <property type="entry name" value="tRNA_sel_U_synt"/>
    <property type="match status" value="1"/>
</dbReference>
<dbReference type="Pfam" id="PF26341">
    <property type="entry name" value="AAA_SelU"/>
    <property type="match status" value="1"/>
</dbReference>
<dbReference type="SMART" id="SM00450">
    <property type="entry name" value="RHOD"/>
    <property type="match status" value="1"/>
</dbReference>
<dbReference type="PANTHER" id="PTHR30401">
    <property type="entry name" value="TRNA 2-SELENOURIDINE SYNTHASE"/>
    <property type="match status" value="1"/>
</dbReference>
<evidence type="ECO:0000256" key="1">
    <source>
        <dbReference type="ARBA" id="ARBA00023266"/>
    </source>
</evidence>
<dbReference type="SUPFAM" id="SSF52821">
    <property type="entry name" value="Rhodanese/Cell cycle control phosphatase"/>
    <property type="match status" value="1"/>
</dbReference>
<dbReference type="InterPro" id="IPR017582">
    <property type="entry name" value="SelU"/>
</dbReference>
<dbReference type="InterPro" id="IPR036873">
    <property type="entry name" value="Rhodanese-like_dom_sf"/>
</dbReference>
<keyword evidence="3" id="KW-0808">Transferase</keyword>
<proteinExistence type="predicted"/>
<protein>
    <submittedName>
        <fullName evidence="3">tRNA 2-selenouridine(34) synthase MnmH</fullName>
        <ecNumber evidence="3">2.5.1.-</ecNumber>
    </submittedName>
</protein>
<dbReference type="InterPro" id="IPR001763">
    <property type="entry name" value="Rhodanese-like_dom"/>
</dbReference>
<reference evidence="3 4" key="1">
    <citation type="submission" date="2024-04" db="EMBL/GenBank/DDBJ databases">
        <title>Novel species of the genus Ideonella isolated from streams.</title>
        <authorList>
            <person name="Lu H."/>
        </authorList>
    </citation>
    <scope>NUCLEOTIDE SEQUENCE [LARGE SCALE GENOMIC DNA]</scope>
    <source>
        <strain evidence="3 4">LYT19W</strain>
    </source>
</reference>
<dbReference type="NCBIfam" id="NF008752">
    <property type="entry name" value="PRK11784.1-4"/>
    <property type="match status" value="1"/>
</dbReference>
<dbReference type="InterPro" id="IPR058840">
    <property type="entry name" value="AAA_SelU"/>
</dbReference>
<dbReference type="PANTHER" id="PTHR30401:SF0">
    <property type="entry name" value="TRNA 2-SELENOURIDINE SYNTHASE"/>
    <property type="match status" value="1"/>
</dbReference>
<evidence type="ECO:0000313" key="3">
    <source>
        <dbReference type="EMBL" id="MEK8048218.1"/>
    </source>
</evidence>
<dbReference type="EMBL" id="JBBUTI010000014">
    <property type="protein sequence ID" value="MEK8048218.1"/>
    <property type="molecule type" value="Genomic_DNA"/>
</dbReference>
<keyword evidence="4" id="KW-1185">Reference proteome</keyword>
<name>A0ABU9C8Q1_9BURK</name>
<accession>A0ABU9C8Q1</accession>
<dbReference type="Pfam" id="PF00581">
    <property type="entry name" value="Rhodanese"/>
    <property type="match status" value="1"/>
</dbReference>
<dbReference type="RefSeq" id="WP_341400526.1">
    <property type="nucleotide sequence ID" value="NZ_JBBUTI010000014.1"/>
</dbReference>
<dbReference type="NCBIfam" id="NF008750">
    <property type="entry name" value="PRK11784.1-2"/>
    <property type="match status" value="1"/>
</dbReference>
<organism evidence="3 4">
    <name type="scientific">Ideonella margarita</name>
    <dbReference type="NCBI Taxonomy" id="2984191"/>
    <lineage>
        <taxon>Bacteria</taxon>
        <taxon>Pseudomonadati</taxon>
        <taxon>Pseudomonadota</taxon>
        <taxon>Betaproteobacteria</taxon>
        <taxon>Burkholderiales</taxon>
        <taxon>Sphaerotilaceae</taxon>
        <taxon>Ideonella</taxon>
    </lineage>
</organism>
<evidence type="ECO:0000313" key="4">
    <source>
        <dbReference type="Proteomes" id="UP001379945"/>
    </source>
</evidence>
<dbReference type="EC" id="2.5.1.-" evidence="3"/>
<dbReference type="PROSITE" id="PS50206">
    <property type="entry name" value="RHODANESE_3"/>
    <property type="match status" value="1"/>
</dbReference>
<gene>
    <name evidence="3" type="primary">mnmH</name>
    <name evidence="3" type="ORF">AACH00_17835</name>
</gene>
<evidence type="ECO:0000259" key="2">
    <source>
        <dbReference type="PROSITE" id="PS50206"/>
    </source>
</evidence>
<dbReference type="Proteomes" id="UP001379945">
    <property type="component" value="Unassembled WGS sequence"/>
</dbReference>
<sequence>MSFSTVNAAEWLADPSAFDTVIDVRSPSEFAEDHLPGSVNWPVLDDLERARVGTIYKQVSTFEARKVGGALVSRRIADILDQWVADKPKDWRPLVVCWRGGQRSGSLSLVLAQVGFRTRQLAGGYKGFRACVRDELTTLPGQFTWQVISGRTGSGKTRLLHALRDAGAQTLDLEALAAHRGSVLGGLPNQPQPSQKRFESLVWGALKQLDPTRPVFVESESRKIGQRQVPEALLQSMRNPATLIEVSMPLPGRVELLLEEYPECTEDVAGFCQRLDALIELRGRELVGEWQGQAQRGDWHPLLHTLLGRHYDPLYDKSTQGNFRATCLRRELELVDGRSASMLAAATALLG</sequence>
<keyword evidence="1" id="KW-0711">Selenium</keyword>